<evidence type="ECO:0000313" key="1">
    <source>
        <dbReference type="EMBL" id="VUZ57668.1"/>
    </source>
</evidence>
<dbReference type="AlphaFoldDB" id="A0A564ZFP2"/>
<gene>
    <name evidence="1" type="ORF">WMSIL1_LOCUS14981</name>
</gene>
<organism evidence="1 2">
    <name type="scientific">Hymenolepis diminuta</name>
    <name type="common">Rat tapeworm</name>
    <dbReference type="NCBI Taxonomy" id="6216"/>
    <lineage>
        <taxon>Eukaryota</taxon>
        <taxon>Metazoa</taxon>
        <taxon>Spiralia</taxon>
        <taxon>Lophotrochozoa</taxon>
        <taxon>Platyhelminthes</taxon>
        <taxon>Cestoda</taxon>
        <taxon>Eucestoda</taxon>
        <taxon>Cyclophyllidea</taxon>
        <taxon>Hymenolepididae</taxon>
        <taxon>Hymenolepis</taxon>
    </lineage>
</organism>
<accession>A0A564ZFP2</accession>
<protein>
    <submittedName>
        <fullName evidence="1">Uncharacterized protein</fullName>
    </submittedName>
</protein>
<sequence length="85" mass="9778">MMPLLCNSRSRNPVCLIIRQTNYAAQMDRKKIALLSSFTEHLNRPPRSSLQNVLVSAIISRPNHISFSVLGDRHLWMMNSNKTKK</sequence>
<dbReference type="Proteomes" id="UP000321570">
    <property type="component" value="Unassembled WGS sequence"/>
</dbReference>
<reference evidence="1 2" key="1">
    <citation type="submission" date="2019-07" db="EMBL/GenBank/DDBJ databases">
        <authorList>
            <person name="Jastrzebski P J."/>
            <person name="Paukszto L."/>
            <person name="Jastrzebski P J."/>
        </authorList>
    </citation>
    <scope>NUCLEOTIDE SEQUENCE [LARGE SCALE GENOMIC DNA]</scope>
    <source>
        <strain evidence="1 2">WMS-il1</strain>
    </source>
</reference>
<keyword evidence="2" id="KW-1185">Reference proteome</keyword>
<name>A0A564ZFP2_HYMDI</name>
<evidence type="ECO:0000313" key="2">
    <source>
        <dbReference type="Proteomes" id="UP000321570"/>
    </source>
</evidence>
<proteinExistence type="predicted"/>
<dbReference type="EMBL" id="CABIJS010000719">
    <property type="protein sequence ID" value="VUZ57668.1"/>
    <property type="molecule type" value="Genomic_DNA"/>
</dbReference>